<dbReference type="RefSeq" id="WP_349281283.1">
    <property type="nucleotide sequence ID" value="NZ_CBCSCU010000002.1"/>
</dbReference>
<gene>
    <name evidence="1" type="ORF">ABLV49_09185</name>
</gene>
<accession>A0AAU7LWI6</accession>
<dbReference type="Pfam" id="PF05354">
    <property type="entry name" value="Phage_attach"/>
    <property type="match status" value="1"/>
</dbReference>
<dbReference type="InterPro" id="IPR008018">
    <property type="entry name" value="Phage_tail_attach_FII"/>
</dbReference>
<reference evidence="1" key="1">
    <citation type="submission" date="2024-05" db="EMBL/GenBank/DDBJ databases">
        <authorList>
            <person name="Bunk B."/>
            <person name="Swiderski J."/>
            <person name="Sproer C."/>
            <person name="Thiel V."/>
        </authorList>
    </citation>
    <scope>NUCLEOTIDE SEQUENCE</scope>
    <source>
        <strain evidence="1">DSM 17735</strain>
    </source>
</reference>
<dbReference type="EMBL" id="CP157675">
    <property type="protein sequence ID" value="XBP71947.1"/>
    <property type="molecule type" value="Genomic_DNA"/>
</dbReference>
<dbReference type="GO" id="GO:0019068">
    <property type="term" value="P:virion assembly"/>
    <property type="evidence" value="ECO:0007669"/>
    <property type="project" value="InterPro"/>
</dbReference>
<dbReference type="Gene3D" id="2.40.10.180">
    <property type="entry name" value="Phage tail proteins"/>
    <property type="match status" value="1"/>
</dbReference>
<protein>
    <submittedName>
        <fullName evidence="1">Uncharacterized protein</fullName>
    </submittedName>
</protein>
<evidence type="ECO:0000313" key="1">
    <source>
        <dbReference type="EMBL" id="XBP71947.1"/>
    </source>
</evidence>
<sequence length="103" mass="10303">MPALAPFADIDALINQGCAATLANAVASYQGGALFGVILDSASADPFNGVVDAASRTCGFDSAHAPGIAEGHVLVIGGSAYRVAGGTVPDETGWLRLQVFPEA</sequence>
<proteinExistence type="predicted"/>
<dbReference type="AlphaFoldDB" id="A0AAU7LWI6"/>
<organism evidence="1">
    <name type="scientific">Polaromonas hydrogenivorans</name>
    <dbReference type="NCBI Taxonomy" id="335476"/>
    <lineage>
        <taxon>Bacteria</taxon>
        <taxon>Pseudomonadati</taxon>
        <taxon>Pseudomonadota</taxon>
        <taxon>Betaproteobacteria</taxon>
        <taxon>Burkholderiales</taxon>
        <taxon>Comamonadaceae</taxon>
        <taxon>Polaromonas</taxon>
    </lineage>
</organism>
<dbReference type="InterPro" id="IPR053734">
    <property type="entry name" value="Phage_Head-Tail_Connect_sf"/>
</dbReference>
<name>A0AAU7LWI6_9BURK</name>